<organism evidence="3 4">
    <name type="scientific">Flavonifractor plautii 1_3_50AFAA</name>
    <dbReference type="NCBI Taxonomy" id="742738"/>
    <lineage>
        <taxon>Bacteria</taxon>
        <taxon>Bacillati</taxon>
        <taxon>Bacillota</taxon>
        <taxon>Clostridia</taxon>
        <taxon>Eubacteriales</taxon>
        <taxon>Oscillospiraceae</taxon>
        <taxon>Flavonifractor</taxon>
    </lineage>
</organism>
<keyword evidence="2" id="KW-0812">Transmembrane</keyword>
<evidence type="ECO:0000256" key="1">
    <source>
        <dbReference type="SAM" id="Coils"/>
    </source>
</evidence>
<dbReference type="PATRIC" id="fig|742738.3.peg.3485"/>
<dbReference type="Proteomes" id="UP000029585">
    <property type="component" value="Unassembled WGS sequence"/>
</dbReference>
<feature type="coiled-coil region" evidence="1">
    <location>
        <begin position="87"/>
        <end position="114"/>
    </location>
</feature>
<reference evidence="3 4" key="1">
    <citation type="submission" date="2011-08" db="EMBL/GenBank/DDBJ databases">
        <title>The Genome Sequence of Clostridium orbiscindens 1_3_50AFAA.</title>
        <authorList>
            <consortium name="The Broad Institute Genome Sequencing Platform"/>
            <person name="Earl A."/>
            <person name="Ward D."/>
            <person name="Feldgarden M."/>
            <person name="Gevers D."/>
            <person name="Daigneault M."/>
            <person name="Strauss J."/>
            <person name="Allen-Vercoe E."/>
            <person name="Young S.K."/>
            <person name="Zeng Q."/>
            <person name="Gargeya S."/>
            <person name="Fitzgerald M."/>
            <person name="Haas B."/>
            <person name="Abouelleil A."/>
            <person name="Alvarado L."/>
            <person name="Arachchi H.M."/>
            <person name="Berlin A."/>
            <person name="Brown A."/>
            <person name="Chapman S.B."/>
            <person name="Chen Z."/>
            <person name="Dunbar C."/>
            <person name="Freedman E."/>
            <person name="Gearin G."/>
            <person name="Gellesch M."/>
            <person name="Goldberg J."/>
            <person name="Griggs A."/>
            <person name="Gujja S."/>
            <person name="Heiman D."/>
            <person name="Howarth C."/>
            <person name="Larson L."/>
            <person name="Lui A."/>
            <person name="MacDonald P.J.P."/>
            <person name="Montmayeur A."/>
            <person name="Murphy C."/>
            <person name="Neiman D."/>
            <person name="Pearson M."/>
            <person name="Priest M."/>
            <person name="Roberts A."/>
            <person name="Saif S."/>
            <person name="Shea T."/>
            <person name="Shenoy N."/>
            <person name="Sisk P."/>
            <person name="Stolte C."/>
            <person name="Sykes S."/>
            <person name="Wortman J."/>
            <person name="Nusbaum C."/>
            <person name="Birren B."/>
        </authorList>
    </citation>
    <scope>NUCLEOTIDE SEQUENCE [LARGE SCALE GENOMIC DNA]</scope>
    <source>
        <strain evidence="3 4">1_3_50AFAA</strain>
    </source>
</reference>
<sequence length="184" mass="20646">MATAVKRRSRYTNYSRVPYDAYDGSAARQLQREEVLRPRPMVRPRERAVVRPRVRVREAGLVSPFAVVGFLAVGVFAVLLLFSYVQLTTISQQVVELRSEMTALQSEEAKLRTAYELSYDLSSIEETMTASGAMVRPQNGQVVYVDLSEPDTVTFFNQDEVASGLDGMFESVKSIASEIVAYFQ</sequence>
<protein>
    <recommendedName>
        <fullName evidence="5">Cell division protein FtsL</fullName>
    </recommendedName>
</protein>
<evidence type="ECO:0000313" key="3">
    <source>
        <dbReference type="EMBL" id="KGF53845.1"/>
    </source>
</evidence>
<comment type="caution">
    <text evidence="3">The sequence shown here is derived from an EMBL/GenBank/DDBJ whole genome shotgun (WGS) entry which is preliminary data.</text>
</comment>
<keyword evidence="1" id="KW-0175">Coiled coil</keyword>
<dbReference type="RefSeq" id="WP_044942780.1">
    <property type="nucleotide sequence ID" value="NZ_KN174166.1"/>
</dbReference>
<evidence type="ECO:0008006" key="5">
    <source>
        <dbReference type="Google" id="ProtNLM"/>
    </source>
</evidence>
<dbReference type="EMBL" id="ADLO01000102">
    <property type="protein sequence ID" value="KGF53845.1"/>
    <property type="molecule type" value="Genomic_DNA"/>
</dbReference>
<dbReference type="AlphaFoldDB" id="A0A096B4A1"/>
<dbReference type="HOGENOM" id="CLU_123853_0_0_9"/>
<accession>A0A096B4A1</accession>
<evidence type="ECO:0000313" key="4">
    <source>
        <dbReference type="Proteomes" id="UP000029585"/>
    </source>
</evidence>
<keyword evidence="4" id="KW-1185">Reference proteome</keyword>
<dbReference type="eggNOG" id="ENOG5032RDV">
    <property type="taxonomic scope" value="Bacteria"/>
</dbReference>
<evidence type="ECO:0000256" key="2">
    <source>
        <dbReference type="SAM" id="Phobius"/>
    </source>
</evidence>
<proteinExistence type="predicted"/>
<keyword evidence="2" id="KW-1133">Transmembrane helix</keyword>
<gene>
    <name evidence="3" type="ORF">HMPREF9460_03386</name>
</gene>
<keyword evidence="2" id="KW-0472">Membrane</keyword>
<feature type="transmembrane region" description="Helical" evidence="2">
    <location>
        <begin position="61"/>
        <end position="85"/>
    </location>
</feature>
<name>A0A096B4A1_FLAPL</name>